<reference evidence="1 2" key="1">
    <citation type="submission" date="2022-05" db="EMBL/GenBank/DDBJ databases">
        <title>Genome Sequencing of Bee-Associated Microbes.</title>
        <authorList>
            <person name="Dunlap C."/>
        </authorList>
    </citation>
    <scope>NUCLEOTIDE SEQUENCE [LARGE SCALE GENOMIC DNA]</scope>
    <source>
        <strain evidence="1 2">NRRL BD-083</strain>
    </source>
</reference>
<comment type="caution">
    <text evidence="1">The sequence shown here is derived from an EMBL/GenBank/DDBJ whole genome shotgun (WGS) entry which is preliminary data.</text>
</comment>
<sequence>MSKELMKTAGDIYKELEDASLETIYGGVETKKISKGNDGKWCTLTWECSICPTKTCWSC</sequence>
<dbReference type="EMBL" id="JAMDLZ010000027">
    <property type="protein sequence ID" value="MCY9548333.1"/>
    <property type="molecule type" value="Genomic_DNA"/>
</dbReference>
<dbReference type="Proteomes" id="UP001527052">
    <property type="component" value="Unassembled WGS sequence"/>
</dbReference>
<gene>
    <name evidence="1" type="ORF">M5W82_15450</name>
</gene>
<proteinExistence type="predicted"/>
<evidence type="ECO:0000313" key="1">
    <source>
        <dbReference type="EMBL" id="MCY9548333.1"/>
    </source>
</evidence>
<protein>
    <submittedName>
        <fullName evidence="1">Plantaricin C family lantibiotic</fullName>
    </submittedName>
</protein>
<evidence type="ECO:0000313" key="2">
    <source>
        <dbReference type="Proteomes" id="UP001527052"/>
    </source>
</evidence>
<organism evidence="1 2">
    <name type="scientific">Lysinibacillus xylanilyticus</name>
    <dbReference type="NCBI Taxonomy" id="582475"/>
    <lineage>
        <taxon>Bacteria</taxon>
        <taxon>Bacillati</taxon>
        <taxon>Bacillota</taxon>
        <taxon>Bacilli</taxon>
        <taxon>Bacillales</taxon>
        <taxon>Bacillaceae</taxon>
        <taxon>Lysinibacillus</taxon>
    </lineage>
</organism>
<dbReference type="NCBIfam" id="NF000539">
    <property type="entry name" value="plantaricin"/>
    <property type="match status" value="1"/>
</dbReference>
<keyword evidence="2" id="KW-1185">Reference proteome</keyword>
<name>A0ABT4ES10_9BACI</name>
<accession>A0ABT4ES10</accession>
<dbReference type="RefSeq" id="WP_268638197.1">
    <property type="nucleotide sequence ID" value="NZ_JAMDLZ010000027.1"/>
</dbReference>